<feature type="region of interest" description="Disordered" evidence="1">
    <location>
        <begin position="1"/>
        <end position="23"/>
    </location>
</feature>
<keyword evidence="2" id="KW-0472">Membrane</keyword>
<feature type="transmembrane region" description="Helical" evidence="2">
    <location>
        <begin position="182"/>
        <end position="202"/>
    </location>
</feature>
<dbReference type="Proteomes" id="UP001516023">
    <property type="component" value="Unassembled WGS sequence"/>
</dbReference>
<dbReference type="AlphaFoldDB" id="A0ABD3QNV0"/>
<evidence type="ECO:0000256" key="2">
    <source>
        <dbReference type="SAM" id="Phobius"/>
    </source>
</evidence>
<dbReference type="EMBL" id="JABMIG020000024">
    <property type="protein sequence ID" value="KAL3801844.1"/>
    <property type="molecule type" value="Genomic_DNA"/>
</dbReference>
<evidence type="ECO:0000313" key="4">
    <source>
        <dbReference type="Proteomes" id="UP001516023"/>
    </source>
</evidence>
<gene>
    <name evidence="3" type="ORF">HJC23_001240</name>
</gene>
<proteinExistence type="predicted"/>
<keyword evidence="2" id="KW-1133">Transmembrane helix</keyword>
<name>A0ABD3QNV0_9STRA</name>
<organism evidence="3 4">
    <name type="scientific">Cyclotella cryptica</name>
    <dbReference type="NCBI Taxonomy" id="29204"/>
    <lineage>
        <taxon>Eukaryota</taxon>
        <taxon>Sar</taxon>
        <taxon>Stramenopiles</taxon>
        <taxon>Ochrophyta</taxon>
        <taxon>Bacillariophyta</taxon>
        <taxon>Coscinodiscophyceae</taxon>
        <taxon>Thalassiosirophycidae</taxon>
        <taxon>Stephanodiscales</taxon>
        <taxon>Stephanodiscaceae</taxon>
        <taxon>Cyclotella</taxon>
    </lineage>
</organism>
<keyword evidence="2" id="KW-0812">Transmembrane</keyword>
<feature type="transmembrane region" description="Helical" evidence="2">
    <location>
        <begin position="91"/>
        <end position="109"/>
    </location>
</feature>
<keyword evidence="4" id="KW-1185">Reference proteome</keyword>
<evidence type="ECO:0000313" key="3">
    <source>
        <dbReference type="EMBL" id="KAL3801844.1"/>
    </source>
</evidence>
<protein>
    <submittedName>
        <fullName evidence="3">Uncharacterized protein</fullName>
    </submittedName>
</protein>
<sequence>MSPQQTPNLNAKEDPPSTTHPNEIPVYLQRPSLLLLRTSLINYFSDSPHYVYPARFNAIKPASLKLSDDAWAALKLRVDPLARDILDPHRYYVVAVGVACFVGLVFYAVRPGYDRKRIQMRIGDDDRRNRNGMGQDDDDDVLYDDYFHDDEYARKHALDDVVLAEYEYLNAALDKKILTWRITLAFTLVVLFGTVIFIAVLMERRNAMIDDTICLAIEEIRPRMEDEGIGVEYRTRSRENSIGKYIRPTRVVVFRYLDSDGSSGVTCRGHSGNEGKAKKKTENFFSDDYQRKLFASKNRRSDDNTAWIETASNFSLM</sequence>
<accession>A0ABD3QNV0</accession>
<reference evidence="3 4" key="1">
    <citation type="journal article" date="2020" name="G3 (Bethesda)">
        <title>Improved Reference Genome for Cyclotella cryptica CCMP332, a Model for Cell Wall Morphogenesis, Salinity Adaptation, and Lipid Production in Diatoms (Bacillariophyta).</title>
        <authorList>
            <person name="Roberts W.R."/>
            <person name="Downey K.M."/>
            <person name="Ruck E.C."/>
            <person name="Traller J.C."/>
            <person name="Alverson A.J."/>
        </authorList>
    </citation>
    <scope>NUCLEOTIDE SEQUENCE [LARGE SCALE GENOMIC DNA]</scope>
    <source>
        <strain evidence="3 4">CCMP332</strain>
    </source>
</reference>
<evidence type="ECO:0000256" key="1">
    <source>
        <dbReference type="SAM" id="MobiDB-lite"/>
    </source>
</evidence>
<comment type="caution">
    <text evidence="3">The sequence shown here is derived from an EMBL/GenBank/DDBJ whole genome shotgun (WGS) entry which is preliminary data.</text>
</comment>